<comment type="caution">
    <text evidence="3">The sequence shown here is derived from an EMBL/GenBank/DDBJ whole genome shotgun (WGS) entry which is preliminary data.</text>
</comment>
<evidence type="ECO:0000313" key="3">
    <source>
        <dbReference type="EMBL" id="OAI14401.1"/>
    </source>
</evidence>
<dbReference type="CDD" id="cd04179">
    <property type="entry name" value="DPM_DPG-synthase_like"/>
    <property type="match status" value="1"/>
</dbReference>
<dbReference type="STRING" id="702114.A1355_12630"/>
<dbReference type="RefSeq" id="WP_064031015.1">
    <property type="nucleotide sequence ID" value="NZ_LUUK01000201.1"/>
</dbReference>
<dbReference type="GO" id="GO:0016740">
    <property type="term" value="F:transferase activity"/>
    <property type="evidence" value="ECO:0007669"/>
    <property type="project" value="UniProtKB-KW"/>
</dbReference>
<sequence length="287" mass="31605">MTAQPLLSIVLPAKNEAENLPTFLPKLKALYPDAEILLIDDGSDDDTAQVARAAGAKVVSHPYGMGNGAAIKTGARHARGDILVFMDADGQHDPADIPMVLAKLAEGYDMVVGARLSSSHASWFRRTANRFYNKLASLMTGHKIDDLTSGFRAVRADKFRKFLYLLPNGFSYPTTSTMAFFRSGFPVAYVSIHAGSRIGKSHIRLLHDGLRFFIIILRIGVLFSPMRLFLPISGSIFGVGVAYYAYTYLTENRFTNMSAVLFLSALLIFMIGIVSEQISSLHYKNIE</sequence>
<dbReference type="Proteomes" id="UP000077628">
    <property type="component" value="Unassembled WGS sequence"/>
</dbReference>
<accession>A0A177N935</accession>
<reference evidence="4" key="1">
    <citation type="submission" date="2016-03" db="EMBL/GenBank/DDBJ databases">
        <authorList>
            <person name="Heylen K."/>
            <person name="De Vos P."/>
            <person name="Vekeman B."/>
        </authorList>
    </citation>
    <scope>NUCLEOTIDE SEQUENCE [LARGE SCALE GENOMIC DNA]</scope>
    <source>
        <strain evidence="4">R-45383</strain>
    </source>
</reference>
<dbReference type="AlphaFoldDB" id="A0A177N935"/>
<evidence type="ECO:0000313" key="4">
    <source>
        <dbReference type="Proteomes" id="UP000077628"/>
    </source>
</evidence>
<feature type="domain" description="Glycosyltransferase 2-like" evidence="2">
    <location>
        <begin position="8"/>
        <end position="161"/>
    </location>
</feature>
<dbReference type="EMBL" id="LUUK01000201">
    <property type="protein sequence ID" value="OAI14401.1"/>
    <property type="molecule type" value="Genomic_DNA"/>
</dbReference>
<gene>
    <name evidence="3" type="ORF">A1355_12630</name>
</gene>
<proteinExistence type="predicted"/>
<name>A0A177N935_9GAMM</name>
<dbReference type="InterPro" id="IPR001173">
    <property type="entry name" value="Glyco_trans_2-like"/>
</dbReference>
<dbReference type="PANTHER" id="PTHR48090:SF7">
    <property type="entry name" value="RFBJ PROTEIN"/>
    <property type="match status" value="1"/>
</dbReference>
<dbReference type="SUPFAM" id="SSF53448">
    <property type="entry name" value="Nucleotide-diphospho-sugar transferases"/>
    <property type="match status" value="1"/>
</dbReference>
<evidence type="ECO:0000259" key="2">
    <source>
        <dbReference type="Pfam" id="PF00535"/>
    </source>
</evidence>
<evidence type="ECO:0000256" key="1">
    <source>
        <dbReference type="SAM" id="Phobius"/>
    </source>
</evidence>
<protein>
    <submittedName>
        <fullName evidence="3">Glycosyl transferase</fullName>
    </submittedName>
</protein>
<feature type="transmembrane region" description="Helical" evidence="1">
    <location>
        <begin position="258"/>
        <end position="275"/>
    </location>
</feature>
<feature type="transmembrane region" description="Helical" evidence="1">
    <location>
        <begin position="229"/>
        <end position="246"/>
    </location>
</feature>
<dbReference type="InterPro" id="IPR029044">
    <property type="entry name" value="Nucleotide-diphossugar_trans"/>
</dbReference>
<dbReference type="PANTHER" id="PTHR48090">
    <property type="entry name" value="UNDECAPRENYL-PHOSPHATE 4-DEOXY-4-FORMAMIDO-L-ARABINOSE TRANSFERASE-RELATED"/>
    <property type="match status" value="1"/>
</dbReference>
<dbReference type="Pfam" id="PF00535">
    <property type="entry name" value="Glycos_transf_2"/>
    <property type="match status" value="1"/>
</dbReference>
<keyword evidence="3" id="KW-0808">Transferase</keyword>
<organism evidence="3 4">
    <name type="scientific">Methylomonas koyamae</name>
    <dbReference type="NCBI Taxonomy" id="702114"/>
    <lineage>
        <taxon>Bacteria</taxon>
        <taxon>Pseudomonadati</taxon>
        <taxon>Pseudomonadota</taxon>
        <taxon>Gammaproteobacteria</taxon>
        <taxon>Methylococcales</taxon>
        <taxon>Methylococcaceae</taxon>
        <taxon>Methylomonas</taxon>
    </lineage>
</organism>
<dbReference type="Gene3D" id="3.90.550.10">
    <property type="entry name" value="Spore Coat Polysaccharide Biosynthesis Protein SpsA, Chain A"/>
    <property type="match status" value="1"/>
</dbReference>
<dbReference type="OrthoDB" id="9811884at2"/>
<keyword evidence="1" id="KW-0812">Transmembrane</keyword>
<keyword evidence="4" id="KW-1185">Reference proteome</keyword>
<dbReference type="InterPro" id="IPR050256">
    <property type="entry name" value="Glycosyltransferase_2"/>
</dbReference>
<keyword evidence="1" id="KW-1133">Transmembrane helix</keyword>
<keyword evidence="1" id="KW-0472">Membrane</keyword>